<evidence type="ECO:0000313" key="13">
    <source>
        <dbReference type="EMBL" id="OBR05439.1"/>
    </source>
</evidence>
<evidence type="ECO:0000256" key="2">
    <source>
        <dbReference type="ARBA" id="ARBA00005184"/>
    </source>
</evidence>
<evidence type="ECO:0000259" key="12">
    <source>
        <dbReference type="Pfam" id="PF01095"/>
    </source>
</evidence>
<evidence type="ECO:0000256" key="4">
    <source>
        <dbReference type="ARBA" id="ARBA00013229"/>
    </source>
</evidence>
<dbReference type="InterPro" id="IPR033131">
    <property type="entry name" value="Pectinesterase_Asp_AS"/>
</dbReference>
<comment type="similarity">
    <text evidence="3">Belongs to the pectinesterase family.</text>
</comment>
<evidence type="ECO:0000256" key="1">
    <source>
        <dbReference type="ARBA" id="ARBA00004613"/>
    </source>
</evidence>
<dbReference type="PANTHER" id="PTHR31321">
    <property type="entry name" value="ACYL-COA THIOESTER HYDROLASE YBHC-RELATED"/>
    <property type="match status" value="1"/>
</dbReference>
<dbReference type="AlphaFoldDB" id="A0A1B7Y0A5"/>
<feature type="signal peptide" evidence="11">
    <location>
        <begin position="1"/>
        <end position="24"/>
    </location>
</feature>
<evidence type="ECO:0000256" key="9">
    <source>
        <dbReference type="ARBA" id="ARBA00047928"/>
    </source>
</evidence>
<comment type="pathway">
    <text evidence="2 11">Glycan metabolism; pectin degradation; 2-dehydro-3-deoxy-D-gluconate from pectin: step 1/5.</text>
</comment>
<dbReference type="FunFam" id="2.160.20.10:FF:000014">
    <property type="entry name" value="Pectinesterase"/>
    <property type="match status" value="1"/>
</dbReference>
<keyword evidence="7 11" id="KW-0378">Hydrolase</keyword>
<accession>A0A1B7Y0A5</accession>
<feature type="domain" description="Pectinesterase catalytic" evidence="12">
    <location>
        <begin position="50"/>
        <end position="308"/>
    </location>
</feature>
<organism evidence="13 14">
    <name type="scientific">Colletotrichum higginsianum (strain IMI 349063)</name>
    <name type="common">Crucifer anthracnose fungus</name>
    <dbReference type="NCBI Taxonomy" id="759273"/>
    <lineage>
        <taxon>Eukaryota</taxon>
        <taxon>Fungi</taxon>
        <taxon>Dikarya</taxon>
        <taxon>Ascomycota</taxon>
        <taxon>Pezizomycotina</taxon>
        <taxon>Sordariomycetes</taxon>
        <taxon>Hypocreomycetidae</taxon>
        <taxon>Glomerellales</taxon>
        <taxon>Glomerellaceae</taxon>
        <taxon>Colletotrichum</taxon>
        <taxon>Colletotrichum destructivum species complex</taxon>
    </lineage>
</organism>
<dbReference type="VEuPathDB" id="FungiDB:CH63R_12142"/>
<evidence type="ECO:0000256" key="5">
    <source>
        <dbReference type="ARBA" id="ARBA00022525"/>
    </source>
</evidence>
<dbReference type="GO" id="GO:0042545">
    <property type="term" value="P:cell wall modification"/>
    <property type="evidence" value="ECO:0007669"/>
    <property type="project" value="UniProtKB-UniRule"/>
</dbReference>
<dbReference type="EC" id="3.1.1.11" evidence="4 11"/>
<comment type="catalytic activity">
    <reaction evidence="9 11">
        <text>[(1-&gt;4)-alpha-D-galacturonosyl methyl ester](n) + n H2O = [(1-&gt;4)-alpha-D-galacturonosyl](n) + n methanol + n H(+)</text>
        <dbReference type="Rhea" id="RHEA:22380"/>
        <dbReference type="Rhea" id="RHEA-COMP:14570"/>
        <dbReference type="Rhea" id="RHEA-COMP:14573"/>
        <dbReference type="ChEBI" id="CHEBI:15377"/>
        <dbReference type="ChEBI" id="CHEBI:15378"/>
        <dbReference type="ChEBI" id="CHEBI:17790"/>
        <dbReference type="ChEBI" id="CHEBI:140522"/>
        <dbReference type="ChEBI" id="CHEBI:140523"/>
        <dbReference type="EC" id="3.1.1.11"/>
    </reaction>
</comment>
<evidence type="ECO:0000313" key="14">
    <source>
        <dbReference type="Proteomes" id="UP000092177"/>
    </source>
</evidence>
<dbReference type="GeneID" id="28871223"/>
<dbReference type="EMBL" id="LTAN01000008">
    <property type="protein sequence ID" value="OBR05439.1"/>
    <property type="molecule type" value="Genomic_DNA"/>
</dbReference>
<dbReference type="InterPro" id="IPR000070">
    <property type="entry name" value="Pectinesterase_cat"/>
</dbReference>
<proteinExistence type="inferred from homology"/>
<comment type="function">
    <text evidence="11">Involved in maceration and soft-rotting of plant tissue.</text>
</comment>
<dbReference type="PROSITE" id="PS00503">
    <property type="entry name" value="PECTINESTERASE_2"/>
    <property type="match status" value="1"/>
</dbReference>
<keyword evidence="5 11" id="KW-0964">Secreted</keyword>
<dbReference type="InterPro" id="IPR012334">
    <property type="entry name" value="Pectin_lyas_fold"/>
</dbReference>
<dbReference type="UniPathway" id="UPA00545">
    <property type="reaction ID" value="UER00823"/>
</dbReference>
<evidence type="ECO:0000256" key="7">
    <source>
        <dbReference type="ARBA" id="ARBA00022801"/>
    </source>
</evidence>
<comment type="caution">
    <text evidence="13">The sequence shown here is derived from an EMBL/GenBank/DDBJ whole genome shotgun (WGS) entry which is preliminary data.</text>
</comment>
<gene>
    <name evidence="13" type="ORF">CH63R_12142</name>
</gene>
<sequence>MVAFLRVLALAALAVAAPAEDADARKCGGRFARTRPSPKALVVDASGARANSFPTLNDAVLALKNVTEEQTIFVMPGTYTEQVRIPDYNGPLTIQGYTCDARSYQSNTATLTNNLSRTLANLTSNDQTATLRLWGDNIKIYNLNIANTFGQADKNGQALAVSAQKTNLGFYGCSFTGYQDTIYANEGRQIYAKSFINGAVDFVFGLRAAAWFETCDIQTIGKGYITANGRDAANNTSFYVFNRANVTGTSGPASVTLGRPWRPFSRVVFQNSFLGDVVKPVGWSTWDNTQSTADVFYKEYKNTGPGAEGVRANFSSTLDAPIEPVTVLGDGFKKEWWVDASYL</sequence>
<feature type="active site" evidence="10">
    <location>
        <position position="201"/>
    </location>
</feature>
<comment type="subcellular location">
    <subcellularLocation>
        <location evidence="1 11">Secreted</location>
    </subcellularLocation>
</comment>
<dbReference type="InterPro" id="IPR011050">
    <property type="entry name" value="Pectin_lyase_fold/virulence"/>
</dbReference>
<dbReference type="Proteomes" id="UP000092177">
    <property type="component" value="Chromosome 8"/>
</dbReference>
<reference evidence="14" key="1">
    <citation type="journal article" date="2017" name="BMC Genomics">
        <title>Gapless genome assembly of Colletotrichum higginsianum reveals chromosome structure and association of transposable elements with secondary metabolite gene clusters.</title>
        <authorList>
            <person name="Dallery J.-F."/>
            <person name="Lapalu N."/>
            <person name="Zampounis A."/>
            <person name="Pigne S."/>
            <person name="Luyten I."/>
            <person name="Amselem J."/>
            <person name="Wittenberg A.H.J."/>
            <person name="Zhou S."/>
            <person name="de Queiroz M.V."/>
            <person name="Robin G.P."/>
            <person name="Auger A."/>
            <person name="Hainaut M."/>
            <person name="Henrissat B."/>
            <person name="Kim K.-T."/>
            <person name="Lee Y.-H."/>
            <person name="Lespinet O."/>
            <person name="Schwartz D.C."/>
            <person name="Thon M.R."/>
            <person name="O'Connell R.J."/>
        </authorList>
    </citation>
    <scope>NUCLEOTIDE SEQUENCE [LARGE SCALE GENOMIC DNA]</scope>
    <source>
        <strain evidence="14">IMI 349063</strain>
    </source>
</reference>
<dbReference type="Pfam" id="PF01095">
    <property type="entry name" value="Pectinesterase"/>
    <property type="match status" value="1"/>
</dbReference>
<evidence type="ECO:0000256" key="3">
    <source>
        <dbReference type="ARBA" id="ARBA00008891"/>
    </source>
</evidence>
<dbReference type="OrthoDB" id="2019149at2759"/>
<keyword evidence="11" id="KW-0961">Cell wall biogenesis/degradation</keyword>
<keyword evidence="8 11" id="KW-0063">Aspartyl esterase</keyword>
<evidence type="ECO:0000256" key="11">
    <source>
        <dbReference type="RuleBase" id="RU000589"/>
    </source>
</evidence>
<protein>
    <recommendedName>
        <fullName evidence="4 11">Pectinesterase</fullName>
        <ecNumber evidence="4 11">3.1.1.11</ecNumber>
    </recommendedName>
</protein>
<dbReference type="RefSeq" id="XP_018153957.1">
    <property type="nucleotide sequence ID" value="XM_018307116.1"/>
</dbReference>
<evidence type="ECO:0000256" key="10">
    <source>
        <dbReference type="PROSITE-ProRule" id="PRU10040"/>
    </source>
</evidence>
<name>A0A1B7Y0A5_COLHI</name>
<evidence type="ECO:0000256" key="6">
    <source>
        <dbReference type="ARBA" id="ARBA00022729"/>
    </source>
</evidence>
<keyword evidence="14" id="KW-1185">Reference proteome</keyword>
<dbReference type="PANTHER" id="PTHR31321:SF57">
    <property type="entry name" value="PECTINESTERASE 53-RELATED"/>
    <property type="match status" value="1"/>
</dbReference>
<keyword evidence="6 11" id="KW-0732">Signal</keyword>
<dbReference type="GO" id="GO:0030599">
    <property type="term" value="F:pectinesterase activity"/>
    <property type="evidence" value="ECO:0007669"/>
    <property type="project" value="UniProtKB-UniRule"/>
</dbReference>
<dbReference type="GO" id="GO:0045490">
    <property type="term" value="P:pectin catabolic process"/>
    <property type="evidence" value="ECO:0007669"/>
    <property type="project" value="UniProtKB-UniRule"/>
</dbReference>
<evidence type="ECO:0000256" key="8">
    <source>
        <dbReference type="ARBA" id="ARBA00023085"/>
    </source>
</evidence>
<feature type="chain" id="PRO_5008447755" description="Pectinesterase" evidence="11">
    <location>
        <begin position="25"/>
        <end position="343"/>
    </location>
</feature>
<dbReference type="Gene3D" id="2.160.20.10">
    <property type="entry name" value="Single-stranded right-handed beta-helix, Pectin lyase-like"/>
    <property type="match status" value="1"/>
</dbReference>
<dbReference type="KEGG" id="chig:CH63R_12142"/>
<dbReference type="GO" id="GO:0005576">
    <property type="term" value="C:extracellular region"/>
    <property type="evidence" value="ECO:0007669"/>
    <property type="project" value="UniProtKB-SubCell"/>
</dbReference>
<dbReference type="SUPFAM" id="SSF51126">
    <property type="entry name" value="Pectin lyase-like"/>
    <property type="match status" value="1"/>
</dbReference>